<gene>
    <name evidence="1" type="ordered locus">MCJ_006760</name>
</gene>
<dbReference type="AlphaFoldDB" id="C5J7A7"/>
<keyword evidence="2" id="KW-1185">Reference proteome</keyword>
<accession>C5J7A7</accession>
<name>C5J7A7_MESCH</name>
<proteinExistence type="predicted"/>
<protein>
    <submittedName>
        <fullName evidence="1">Uncharacterized protein</fullName>
    </submittedName>
</protein>
<evidence type="ECO:0000313" key="2">
    <source>
        <dbReference type="Proteomes" id="UP000001491"/>
    </source>
</evidence>
<organism evidence="1 2">
    <name type="scientific">Mesomycoplasma conjunctivae (strain ATCC 25834 / NCTC 10147 / HRC/581)</name>
    <name type="common">Mycoplasma conjunctivae</name>
    <dbReference type="NCBI Taxonomy" id="572263"/>
    <lineage>
        <taxon>Bacteria</taxon>
        <taxon>Bacillati</taxon>
        <taxon>Mycoplasmatota</taxon>
        <taxon>Mycoplasmoidales</taxon>
        <taxon>Metamycoplasmataceae</taxon>
        <taxon>Mesomycoplasma</taxon>
    </lineage>
</organism>
<dbReference type="Proteomes" id="UP000001491">
    <property type="component" value="Chromosome"/>
</dbReference>
<dbReference type="HOGENOM" id="CLU_3374708_0_0_14"/>
<dbReference type="EMBL" id="FM864216">
    <property type="protein sequence ID" value="CAT05370.1"/>
    <property type="molecule type" value="Genomic_DNA"/>
</dbReference>
<reference evidence="2" key="1">
    <citation type="journal article" date="2009" name="BMC Bioinformatics">
        <title>The Mycoplasma conjunctivae genome sequencing, annotation and analysis.</title>
        <authorList>
            <person name="Calderon-Copete S.P."/>
            <person name="Wigger G."/>
            <person name="Wunderlin C."/>
            <person name="Schmidheini T."/>
            <person name="Frey J."/>
            <person name="Quail M.A."/>
            <person name="Falquet L."/>
        </authorList>
    </citation>
    <scope>NUCLEOTIDE SEQUENCE [LARGE SCALE GENOMIC DNA]</scope>
    <source>
        <strain evidence="2">ATCC 25834 / NCTC 10147 / HRC/581</strain>
    </source>
</reference>
<dbReference type="KEGG" id="mco:MCJ_006760"/>
<evidence type="ECO:0000313" key="1">
    <source>
        <dbReference type="EMBL" id="CAT05370.1"/>
    </source>
</evidence>
<sequence length="34" mass="4094">MFSFLSLSPQISPENKKISKKRKIQLFNIEKYCF</sequence>